<dbReference type="AlphaFoldDB" id="A0A2K9YRK0"/>
<geneLocation type="chloroplast" evidence="1"/>
<dbReference type="EMBL" id="MG677935">
    <property type="protein sequence ID" value="AUW36454.1"/>
    <property type="molecule type" value="Genomic_DNA"/>
</dbReference>
<keyword evidence="1" id="KW-0150">Chloroplast</keyword>
<sequence length="32" mass="3636">MAALLPAIEAEGRPFFCYVFPIRINYNLVGYS</sequence>
<proteinExistence type="predicted"/>
<reference evidence="1" key="1">
    <citation type="submission" date="2017-12" db="EMBL/GenBank/DDBJ databases">
        <authorList>
            <person name="Hurst M.R.H."/>
        </authorList>
    </citation>
    <scope>NUCLEOTIDE SEQUENCE</scope>
    <source>
        <strain evidence="1">UTEX 2505</strain>
    </source>
</reference>
<gene>
    <name evidence="1" type="ORF">SG3EUKT975001.1</name>
</gene>
<accession>A0A2K9YRK0</accession>
<name>A0A2K9YRK0_HAELA</name>
<keyword evidence="1" id="KW-0934">Plastid</keyword>
<organism evidence="1">
    <name type="scientific">Haematococcus lacustris</name>
    <name type="common">Green alga</name>
    <name type="synonym">Haematococcus pluvialis</name>
    <dbReference type="NCBI Taxonomy" id="44745"/>
    <lineage>
        <taxon>Eukaryota</taxon>
        <taxon>Viridiplantae</taxon>
        <taxon>Chlorophyta</taxon>
        <taxon>core chlorophytes</taxon>
        <taxon>Chlorophyceae</taxon>
        <taxon>CS clade</taxon>
        <taxon>Chlamydomonadales</taxon>
        <taxon>Haematococcaceae</taxon>
        <taxon>Haematococcus</taxon>
    </lineage>
</organism>
<evidence type="ECO:0000313" key="1">
    <source>
        <dbReference type="EMBL" id="AUW36454.1"/>
    </source>
</evidence>
<protein>
    <submittedName>
        <fullName evidence="1">Uncharacterized protein</fullName>
    </submittedName>
</protein>